<protein>
    <submittedName>
        <fullName evidence="1">Uncharacterized protein</fullName>
    </submittedName>
</protein>
<dbReference type="Proteomes" id="UP000252081">
    <property type="component" value="Unassembled WGS sequence"/>
</dbReference>
<evidence type="ECO:0000313" key="1">
    <source>
        <dbReference type="EMBL" id="RBQ12054.1"/>
    </source>
</evidence>
<evidence type="ECO:0000313" key="2">
    <source>
        <dbReference type="Proteomes" id="UP000252081"/>
    </source>
</evidence>
<keyword evidence="2" id="KW-1185">Reference proteome</keyword>
<organism evidence="1 2">
    <name type="scientific">Pedobacter miscanthi</name>
    <dbReference type="NCBI Taxonomy" id="2259170"/>
    <lineage>
        <taxon>Bacteria</taxon>
        <taxon>Pseudomonadati</taxon>
        <taxon>Bacteroidota</taxon>
        <taxon>Sphingobacteriia</taxon>
        <taxon>Sphingobacteriales</taxon>
        <taxon>Sphingobacteriaceae</taxon>
        <taxon>Pedobacter</taxon>
    </lineage>
</organism>
<dbReference type="AlphaFoldDB" id="A0A366LFK2"/>
<sequence length="106" mass="11965">MDNETYITGFNANMISTKELSILFQSAVKAGSEKCFRDEGLLRQWLSLSEAYALYGRTNVDRWISEQLIVAKIGTGGILRKSISRKELEAVAFKSNRISYLPVAER</sequence>
<comment type="caution">
    <text evidence="1">The sequence shown here is derived from an EMBL/GenBank/DDBJ whole genome shotgun (WGS) entry which is preliminary data.</text>
</comment>
<reference evidence="1 2" key="1">
    <citation type="submission" date="2018-07" db="EMBL/GenBank/DDBJ databases">
        <title>A draft genome of a endophytic bacteria, a new species of Pedobacter.</title>
        <authorList>
            <person name="Zhang Z.D."/>
            <person name="Chen Z.J."/>
        </authorList>
    </citation>
    <scope>NUCLEOTIDE SEQUENCE [LARGE SCALE GENOMIC DNA]</scope>
    <source>
        <strain evidence="1 2">RS10</strain>
    </source>
</reference>
<name>A0A366LFK2_9SPHI</name>
<proteinExistence type="predicted"/>
<accession>A0A366LFK2</accession>
<dbReference type="EMBL" id="QNQU01000001">
    <property type="protein sequence ID" value="RBQ12054.1"/>
    <property type="molecule type" value="Genomic_DNA"/>
</dbReference>
<gene>
    <name evidence="1" type="ORF">DRW42_02000</name>
</gene>